<protein>
    <submittedName>
        <fullName evidence="2">Uncharacterized protein</fullName>
    </submittedName>
</protein>
<gene>
    <name evidence="2" type="ORF">P691DRAFT_765996</name>
</gene>
<dbReference type="AlphaFoldDB" id="A0A9P5X0D6"/>
<feature type="region of interest" description="Disordered" evidence="1">
    <location>
        <begin position="58"/>
        <end position="87"/>
    </location>
</feature>
<accession>A0A9P5X0D6</accession>
<organism evidence="2 3">
    <name type="scientific">Macrolepiota fuliginosa MF-IS2</name>
    <dbReference type="NCBI Taxonomy" id="1400762"/>
    <lineage>
        <taxon>Eukaryota</taxon>
        <taxon>Fungi</taxon>
        <taxon>Dikarya</taxon>
        <taxon>Basidiomycota</taxon>
        <taxon>Agaricomycotina</taxon>
        <taxon>Agaricomycetes</taxon>
        <taxon>Agaricomycetidae</taxon>
        <taxon>Agaricales</taxon>
        <taxon>Agaricineae</taxon>
        <taxon>Agaricaceae</taxon>
        <taxon>Macrolepiota</taxon>
    </lineage>
</organism>
<reference evidence="2" key="1">
    <citation type="submission" date="2020-11" db="EMBL/GenBank/DDBJ databases">
        <authorList>
            <consortium name="DOE Joint Genome Institute"/>
            <person name="Ahrendt S."/>
            <person name="Riley R."/>
            <person name="Andreopoulos W."/>
            <person name="Labutti K."/>
            <person name="Pangilinan J."/>
            <person name="Ruiz-Duenas F.J."/>
            <person name="Barrasa J.M."/>
            <person name="Sanchez-Garcia M."/>
            <person name="Camarero S."/>
            <person name="Miyauchi S."/>
            <person name="Serrano A."/>
            <person name="Linde D."/>
            <person name="Babiker R."/>
            <person name="Drula E."/>
            <person name="Ayuso-Fernandez I."/>
            <person name="Pacheco R."/>
            <person name="Padilla G."/>
            <person name="Ferreira P."/>
            <person name="Barriuso J."/>
            <person name="Kellner H."/>
            <person name="Castanera R."/>
            <person name="Alfaro M."/>
            <person name="Ramirez L."/>
            <person name="Pisabarro A.G."/>
            <person name="Kuo A."/>
            <person name="Tritt A."/>
            <person name="Lipzen A."/>
            <person name="He G."/>
            <person name="Yan M."/>
            <person name="Ng V."/>
            <person name="Cullen D."/>
            <person name="Martin F."/>
            <person name="Rosso M.-N."/>
            <person name="Henrissat B."/>
            <person name="Hibbett D."/>
            <person name="Martinez A.T."/>
            <person name="Grigoriev I.V."/>
        </authorList>
    </citation>
    <scope>NUCLEOTIDE SEQUENCE</scope>
    <source>
        <strain evidence="2">MF-IS2</strain>
    </source>
</reference>
<name>A0A9P5X0D6_9AGAR</name>
<proteinExistence type="predicted"/>
<evidence type="ECO:0000313" key="2">
    <source>
        <dbReference type="EMBL" id="KAF9441690.1"/>
    </source>
</evidence>
<sequence>MEPSAPTCAFSKAALQTPAPSHEASTPPPPPTAAASSASAGPCGQPSYAGAVAKNLNTAAPPFMHGPPHAPAAIPAQNPQPISRKHSKQPFFATCGPTCRQFYIEVPTIPSDTSLPSLVNTANCALTHARSTLKVDSAHISPPWHHMCHSFCPLNIGP</sequence>
<keyword evidence="3" id="KW-1185">Reference proteome</keyword>
<evidence type="ECO:0000256" key="1">
    <source>
        <dbReference type="SAM" id="MobiDB-lite"/>
    </source>
</evidence>
<dbReference type="Proteomes" id="UP000807342">
    <property type="component" value="Unassembled WGS sequence"/>
</dbReference>
<dbReference type="EMBL" id="MU151816">
    <property type="protein sequence ID" value="KAF9441690.1"/>
    <property type="molecule type" value="Genomic_DNA"/>
</dbReference>
<feature type="region of interest" description="Disordered" evidence="1">
    <location>
        <begin position="1"/>
        <end position="42"/>
    </location>
</feature>
<feature type="compositionally biased region" description="Low complexity" evidence="1">
    <location>
        <begin position="71"/>
        <end position="82"/>
    </location>
</feature>
<comment type="caution">
    <text evidence="2">The sequence shown here is derived from an EMBL/GenBank/DDBJ whole genome shotgun (WGS) entry which is preliminary data.</text>
</comment>
<evidence type="ECO:0000313" key="3">
    <source>
        <dbReference type="Proteomes" id="UP000807342"/>
    </source>
</evidence>